<dbReference type="GeneID" id="106476083"/>
<evidence type="ECO:0000313" key="5">
    <source>
        <dbReference type="RefSeq" id="XP_013792209.1"/>
    </source>
</evidence>
<dbReference type="RefSeq" id="XP_013792209.1">
    <property type="nucleotide sequence ID" value="XM_013936755.1"/>
</dbReference>
<evidence type="ECO:0000259" key="3">
    <source>
        <dbReference type="SMART" id="SM01017"/>
    </source>
</evidence>
<dbReference type="Pfam" id="PF02752">
    <property type="entry name" value="Arrestin_C"/>
    <property type="match status" value="1"/>
</dbReference>
<dbReference type="Gene3D" id="2.60.40.640">
    <property type="match status" value="1"/>
</dbReference>
<dbReference type="PANTHER" id="PTHR11792:SF17">
    <property type="entry name" value="KURTZ ARRESTIN"/>
    <property type="match status" value="1"/>
</dbReference>
<dbReference type="Proteomes" id="UP000694941">
    <property type="component" value="Unplaced"/>
</dbReference>
<feature type="non-terminal residue" evidence="5">
    <location>
        <position position="1"/>
    </location>
</feature>
<gene>
    <name evidence="5" type="primary">LOC106476083</name>
</gene>
<dbReference type="PANTHER" id="PTHR11792">
    <property type="entry name" value="ARRESTIN"/>
    <property type="match status" value="1"/>
</dbReference>
<accession>A0ABM1C0Q1</accession>
<dbReference type="InterPro" id="IPR011022">
    <property type="entry name" value="Arrestin_C-like"/>
</dbReference>
<proteinExistence type="inferred from homology"/>
<dbReference type="InterPro" id="IPR000698">
    <property type="entry name" value="Arrestin"/>
</dbReference>
<evidence type="ECO:0000313" key="4">
    <source>
        <dbReference type="Proteomes" id="UP000694941"/>
    </source>
</evidence>
<feature type="region of interest" description="Disordered" evidence="2">
    <location>
        <begin position="271"/>
        <end position="299"/>
    </location>
</feature>
<dbReference type="InterPro" id="IPR014752">
    <property type="entry name" value="Arrestin-like_C"/>
</dbReference>
<feature type="domain" description="Arrestin C-terminal-like" evidence="3">
    <location>
        <begin position="45"/>
        <end position="202"/>
    </location>
</feature>
<dbReference type="SUPFAM" id="SSF81296">
    <property type="entry name" value="E set domains"/>
    <property type="match status" value="1"/>
</dbReference>
<dbReference type="InterPro" id="IPR014756">
    <property type="entry name" value="Ig_E-set"/>
</dbReference>
<reference evidence="5" key="1">
    <citation type="submission" date="2025-08" db="UniProtKB">
        <authorList>
            <consortium name="RefSeq"/>
        </authorList>
    </citation>
    <scope>IDENTIFICATION</scope>
    <source>
        <tissue evidence="5">Muscle</tissue>
    </source>
</reference>
<sequence>SRPDEKPHKRSTVRMSLRCVHYFPAQPFNPLAPPSASVCKTFVFSPGKLELETVLDREIYHHGDIMHVHVTVNNNSNKTVQKIKVYAIQYVYVCMFTNGRFKNLVGLAETEDGHPVSPGASLSRDFCFKLMSFLKYPVALALEGGFNDDVTVLATSSLNPRPKEKNPYGVIVTYRVKVKAVLGCMDRPVIIHLPFKILSYRTADDFTFSTRPKQQRAFATEIVDDEDSATEEISRLLKGHAGHGQCFYGKSNGPKVSFLYSRRVMDLENKTNDRRSPIPGSRGYIKTLSGRPGDLHDVI</sequence>
<keyword evidence="4" id="KW-1185">Reference proteome</keyword>
<evidence type="ECO:0000256" key="2">
    <source>
        <dbReference type="SAM" id="MobiDB-lite"/>
    </source>
</evidence>
<protein>
    <submittedName>
        <fullName evidence="5">Arrestin homolog</fullName>
    </submittedName>
</protein>
<comment type="similarity">
    <text evidence="1">Belongs to the arrestin family.</text>
</comment>
<dbReference type="SMART" id="SM01017">
    <property type="entry name" value="Arrestin_C"/>
    <property type="match status" value="1"/>
</dbReference>
<evidence type="ECO:0000256" key="1">
    <source>
        <dbReference type="ARBA" id="ARBA00005298"/>
    </source>
</evidence>
<organism evidence="4 5">
    <name type="scientific">Limulus polyphemus</name>
    <name type="common">Atlantic horseshoe crab</name>
    <dbReference type="NCBI Taxonomy" id="6850"/>
    <lineage>
        <taxon>Eukaryota</taxon>
        <taxon>Metazoa</taxon>
        <taxon>Ecdysozoa</taxon>
        <taxon>Arthropoda</taxon>
        <taxon>Chelicerata</taxon>
        <taxon>Merostomata</taxon>
        <taxon>Xiphosura</taxon>
        <taxon>Limulidae</taxon>
        <taxon>Limulus</taxon>
    </lineage>
</organism>
<name>A0ABM1C0Q1_LIMPO</name>